<reference evidence="4 5" key="1">
    <citation type="submission" date="2014-04" db="EMBL/GenBank/DDBJ databases">
        <title>Evolutionary Origins and Diversification of the Mycorrhizal Mutualists.</title>
        <authorList>
            <consortium name="DOE Joint Genome Institute"/>
            <consortium name="Mycorrhizal Genomics Consortium"/>
            <person name="Kohler A."/>
            <person name="Kuo A."/>
            <person name="Nagy L.G."/>
            <person name="Floudas D."/>
            <person name="Copeland A."/>
            <person name="Barry K.W."/>
            <person name="Cichocki N."/>
            <person name="Veneault-Fourrey C."/>
            <person name="LaButti K."/>
            <person name="Lindquist E.A."/>
            <person name="Lipzen A."/>
            <person name="Lundell T."/>
            <person name="Morin E."/>
            <person name="Murat C."/>
            <person name="Riley R."/>
            <person name="Ohm R."/>
            <person name="Sun H."/>
            <person name="Tunlid A."/>
            <person name="Henrissat B."/>
            <person name="Grigoriev I.V."/>
            <person name="Hibbett D.S."/>
            <person name="Martin F."/>
        </authorList>
    </citation>
    <scope>NUCLEOTIDE SEQUENCE [LARGE SCALE GENOMIC DNA]</scope>
    <source>
        <strain evidence="4 5">Koide BX008</strain>
    </source>
</reference>
<dbReference type="AlphaFoldDB" id="A0A0C2SNS3"/>
<evidence type="ECO:0000256" key="1">
    <source>
        <dbReference type="SAM" id="MobiDB-lite"/>
    </source>
</evidence>
<dbReference type="Pfam" id="PF20209">
    <property type="entry name" value="DUF6570"/>
    <property type="match status" value="1"/>
</dbReference>
<dbReference type="Proteomes" id="UP000054549">
    <property type="component" value="Unassembled WGS sequence"/>
</dbReference>
<evidence type="ECO:0000313" key="5">
    <source>
        <dbReference type="Proteomes" id="UP000054549"/>
    </source>
</evidence>
<name>A0A0C2SNS3_AMAMK</name>
<dbReference type="STRING" id="946122.A0A0C2SNS3"/>
<feature type="domain" description="Helitron helicase-like" evidence="2">
    <location>
        <begin position="441"/>
        <end position="663"/>
    </location>
</feature>
<feature type="region of interest" description="Disordered" evidence="1">
    <location>
        <begin position="68"/>
        <end position="103"/>
    </location>
</feature>
<accession>A0A0C2SNS3</accession>
<gene>
    <name evidence="4" type="ORF">M378DRAFT_90614</name>
</gene>
<dbReference type="EMBL" id="KN818490">
    <property type="protein sequence ID" value="KIL55634.1"/>
    <property type="molecule type" value="Genomic_DNA"/>
</dbReference>
<feature type="region of interest" description="Disordered" evidence="1">
    <location>
        <begin position="381"/>
        <end position="407"/>
    </location>
</feature>
<dbReference type="InParanoid" id="A0A0C2SNS3"/>
<sequence length="899" mass="100825">MSGLSAQDLSALTVREIWHALKGNMIVPRTVQQRRASLVNFVIQKANATVQGVIRDVIQSKEALRQHQIEARASSQKRKRIDDQRDRRTRRRLEEVSNESRDTSQFLQLPSDAQWLNCYRQFYEATSNAAVLSHVCGVCARECSVGANDVTIVSIQDVPQRNRLVPQSNHPEHNLFQGLLLEPAGVLPNGRGEPTNVHSLQHGLRGNVTTYDLDQAGVASMLQGRLMPRPLSLLPSVITITFIGRNQLSRHGLKAIFRNNHPKYYGDIEIDPDRLLLLPNDDIPDELLGVVRQATDTGIVDQESAGYVPPDGDSVPVSTVRSRAISLTKESSIAPTQADVIPLQFSGTVDTDLTRLTANEMMIWGLANLWNQGHEGAYHVRPGTQPVSDFGHPRSAANLDPAPGGDSDQTNFFEKAFPCLFPYGCGGIEGNQHVRVPFREHIQWALQYHDRRFRKHETFPFVSFGILQRREALGSARIQMRRKNFEHDARIMCSITLEQLQQARAEEESGIPISNPAVRLMRSHVNATVSRVMASDQSRIRMRSQIWSTALYLGPPYVWITINPCDLHDPLTQVFAGVNIDLDKFCATMGPDKDTRAKNVASDPYASAKYFHFMIRVILETLFQVKTSKFKIESRMGLLGQVTAYFGTVEAQGRGTLHLHLLLWLKHAPSSDEMTELLKDATFRSRIVAFIQANFRAYLPGLESAEAVKRLPCQKDIAFNRPPKPNLADYDVQLQQLELGLARAEQVHTCKIRRCLIPDKNGRLICKRKAPFNCAPDDFVTETGKWGPKRLYAYINGWVPGILINARCNNDGKLLTNGGDTRNITFYVTSYAAKKQGKHFNLSAILADVTNSNSHYDVVRLLLFGLTRLLHCYDTSVLCITKHYIIVTSSLISAPQCCT</sequence>
<feature type="domain" description="DUF6570" evidence="3">
    <location>
        <begin position="198"/>
        <end position="275"/>
    </location>
</feature>
<evidence type="ECO:0000259" key="2">
    <source>
        <dbReference type="Pfam" id="PF14214"/>
    </source>
</evidence>
<proteinExistence type="predicted"/>
<dbReference type="Pfam" id="PF14214">
    <property type="entry name" value="Helitron_like_N"/>
    <property type="match status" value="1"/>
</dbReference>
<keyword evidence="5" id="KW-1185">Reference proteome</keyword>
<feature type="compositionally biased region" description="Basic and acidic residues" evidence="1">
    <location>
        <begin position="80"/>
        <end position="102"/>
    </location>
</feature>
<dbReference type="HOGENOM" id="CLU_001248_6_1_1"/>
<dbReference type="InterPro" id="IPR046700">
    <property type="entry name" value="DUF6570"/>
</dbReference>
<organism evidence="4 5">
    <name type="scientific">Amanita muscaria (strain Koide BX008)</name>
    <dbReference type="NCBI Taxonomy" id="946122"/>
    <lineage>
        <taxon>Eukaryota</taxon>
        <taxon>Fungi</taxon>
        <taxon>Dikarya</taxon>
        <taxon>Basidiomycota</taxon>
        <taxon>Agaricomycotina</taxon>
        <taxon>Agaricomycetes</taxon>
        <taxon>Agaricomycetidae</taxon>
        <taxon>Agaricales</taxon>
        <taxon>Pluteineae</taxon>
        <taxon>Amanitaceae</taxon>
        <taxon>Amanita</taxon>
    </lineage>
</organism>
<evidence type="ECO:0000259" key="3">
    <source>
        <dbReference type="Pfam" id="PF20209"/>
    </source>
</evidence>
<evidence type="ECO:0000313" key="4">
    <source>
        <dbReference type="EMBL" id="KIL55634.1"/>
    </source>
</evidence>
<protein>
    <submittedName>
        <fullName evidence="4">Uncharacterized protein</fullName>
    </submittedName>
</protein>
<dbReference type="OrthoDB" id="432234at2759"/>
<dbReference type="InterPro" id="IPR025476">
    <property type="entry name" value="Helitron_helicase-like"/>
</dbReference>